<dbReference type="Proteomes" id="UP001055804">
    <property type="component" value="Unassembled WGS sequence"/>
</dbReference>
<feature type="transmembrane region" description="Helical" evidence="7">
    <location>
        <begin position="121"/>
        <end position="142"/>
    </location>
</feature>
<evidence type="ECO:0000256" key="7">
    <source>
        <dbReference type="SAM" id="Phobius"/>
    </source>
</evidence>
<dbReference type="PROSITE" id="PS51379">
    <property type="entry name" value="4FE4S_FER_2"/>
    <property type="match status" value="1"/>
</dbReference>
<evidence type="ECO:0000256" key="3">
    <source>
        <dbReference type="ARBA" id="ARBA00022723"/>
    </source>
</evidence>
<dbReference type="InterPro" id="IPR013783">
    <property type="entry name" value="Ig-like_fold"/>
</dbReference>
<dbReference type="Pfam" id="PF11614">
    <property type="entry name" value="FixG_C"/>
    <property type="match status" value="1"/>
</dbReference>
<name>A0A9J6PAE6_9PROT</name>
<feature type="domain" description="4Fe-4S ferredoxin-type" evidence="8">
    <location>
        <begin position="291"/>
        <end position="319"/>
    </location>
</feature>
<dbReference type="InterPro" id="IPR014116">
    <property type="entry name" value="Cyt_c_oxidase_cbb3_FixG"/>
</dbReference>
<protein>
    <submittedName>
        <fullName evidence="9">Cytochrome c oxidase accessory protein CcoG</fullName>
    </submittedName>
</protein>
<dbReference type="GO" id="GO:0005886">
    <property type="term" value="C:plasma membrane"/>
    <property type="evidence" value="ECO:0007669"/>
    <property type="project" value="TreeGrafter"/>
</dbReference>
<comment type="caution">
    <text evidence="9">The sequence shown here is derived from an EMBL/GenBank/DDBJ whole genome shotgun (WGS) entry which is preliminary data.</text>
</comment>
<keyword evidence="6" id="KW-0411">Iron-sulfur</keyword>
<dbReference type="Pfam" id="PF13746">
    <property type="entry name" value="Fer4_18"/>
    <property type="match status" value="1"/>
</dbReference>
<keyword evidence="7" id="KW-1133">Transmembrane helix</keyword>
<keyword evidence="5" id="KW-0408">Iron</keyword>
<dbReference type="PROSITE" id="PS00198">
    <property type="entry name" value="4FE4S_FER_1"/>
    <property type="match status" value="1"/>
</dbReference>
<gene>
    <name evidence="9" type="primary">ccoG</name>
    <name evidence="9" type="ORF">NJQ99_03045</name>
</gene>
<evidence type="ECO:0000256" key="1">
    <source>
        <dbReference type="ARBA" id="ARBA00022448"/>
    </source>
</evidence>
<evidence type="ECO:0000313" key="10">
    <source>
        <dbReference type="Proteomes" id="UP001055804"/>
    </source>
</evidence>
<sequence>MAAEGLQDLADKAAAEAAGAKPADRGAAEAAPGVGRHEVEAVNKAEARPLYASRPSIHPKRATGIFRNVKWVVMAVTLGIYYLLPWVRWDRGPNAPDQAVLLDFPNRKFYFFFIEIWPQEVYYITGLLILAALALFLVTSIAGRVWCGYTCPQTVWTDLMIAIERFVEGDRNARIRLDKQRWNGEKILKRSLKHFLWLMVGVVTGGAFVFYFRDAPTLAMEFLTLDAPFIAWLFVGIFAATTYLLGGLAREQVCTYMCPWPRIQGAMFDEHSLLVSYRAWRGEPRGPHRKGEPWEGRGDCIDCKQCVVVCPAGIDIRDGAQLECIQCALCIDACNEIMDRIGRPRNLIAYDTHAGLATGKATRLSQVPYVRARTVVYAAAIAVVAVIMAFTLATRDTMSLNVLRERNPLFVTLSDGSIRNTYTLKIINKLHRPAEFRVSVSGVEGATIALGGHEGDTLTVPADDLLDARLFVAAPNPGREVSDLEVRLEEIGGERSATYETTFRGPER</sequence>
<dbReference type="Pfam" id="PF12801">
    <property type="entry name" value="Fer4_5"/>
    <property type="match status" value="1"/>
</dbReference>
<dbReference type="GO" id="GO:0051539">
    <property type="term" value="F:4 iron, 4 sulfur cluster binding"/>
    <property type="evidence" value="ECO:0007669"/>
    <property type="project" value="UniProtKB-KW"/>
</dbReference>
<keyword evidence="2" id="KW-0004">4Fe-4S</keyword>
<dbReference type="SUPFAM" id="SSF54862">
    <property type="entry name" value="4Fe-4S ferredoxins"/>
    <property type="match status" value="1"/>
</dbReference>
<dbReference type="AlphaFoldDB" id="A0A9J6PAE6"/>
<dbReference type="InterPro" id="IPR032879">
    <property type="entry name" value="FixG_C"/>
</dbReference>
<dbReference type="RefSeq" id="WP_269331323.1">
    <property type="nucleotide sequence ID" value="NZ_JAMZFT010000001.1"/>
</dbReference>
<dbReference type="EMBL" id="JAMZFT010000001">
    <property type="protein sequence ID" value="MCP1335377.1"/>
    <property type="molecule type" value="Genomic_DNA"/>
</dbReference>
<organism evidence="9 10">
    <name type="scientific">Futiania mangrovi</name>
    <dbReference type="NCBI Taxonomy" id="2959716"/>
    <lineage>
        <taxon>Bacteria</taxon>
        <taxon>Pseudomonadati</taxon>
        <taxon>Pseudomonadota</taxon>
        <taxon>Alphaproteobacteria</taxon>
        <taxon>Futianiales</taxon>
        <taxon>Futianiaceae</taxon>
        <taxon>Futiania</taxon>
    </lineage>
</organism>
<accession>A0A9J6PAE6</accession>
<dbReference type="InterPro" id="IPR017900">
    <property type="entry name" value="4Fe4S_Fe_S_CS"/>
</dbReference>
<evidence type="ECO:0000256" key="4">
    <source>
        <dbReference type="ARBA" id="ARBA00022982"/>
    </source>
</evidence>
<keyword evidence="7" id="KW-0812">Transmembrane</keyword>
<feature type="transmembrane region" description="Helical" evidence="7">
    <location>
        <begin position="69"/>
        <end position="87"/>
    </location>
</feature>
<evidence type="ECO:0000259" key="8">
    <source>
        <dbReference type="PROSITE" id="PS51379"/>
    </source>
</evidence>
<feature type="transmembrane region" description="Helical" evidence="7">
    <location>
        <begin position="374"/>
        <end position="393"/>
    </location>
</feature>
<feature type="transmembrane region" description="Helical" evidence="7">
    <location>
        <begin position="229"/>
        <end position="249"/>
    </location>
</feature>
<keyword evidence="7" id="KW-0472">Membrane</keyword>
<dbReference type="InterPro" id="IPR051684">
    <property type="entry name" value="Electron_Trans/Redox"/>
</dbReference>
<evidence type="ECO:0000256" key="6">
    <source>
        <dbReference type="ARBA" id="ARBA00023014"/>
    </source>
</evidence>
<dbReference type="PANTHER" id="PTHR30176:SF3">
    <property type="entry name" value="FERREDOXIN-TYPE PROTEIN NAPH"/>
    <property type="match status" value="1"/>
</dbReference>
<proteinExistence type="predicted"/>
<dbReference type="GO" id="GO:0046872">
    <property type="term" value="F:metal ion binding"/>
    <property type="evidence" value="ECO:0007669"/>
    <property type="project" value="UniProtKB-KW"/>
</dbReference>
<keyword evidence="4" id="KW-0249">Electron transport</keyword>
<feature type="transmembrane region" description="Helical" evidence="7">
    <location>
        <begin position="195"/>
        <end position="213"/>
    </location>
</feature>
<keyword evidence="3" id="KW-0479">Metal-binding</keyword>
<evidence type="ECO:0000256" key="5">
    <source>
        <dbReference type="ARBA" id="ARBA00023004"/>
    </source>
</evidence>
<dbReference type="InterPro" id="IPR017896">
    <property type="entry name" value="4Fe4S_Fe-S-bd"/>
</dbReference>
<reference evidence="9" key="1">
    <citation type="submission" date="2022-06" db="EMBL/GenBank/DDBJ databases">
        <title>Isolation and Genomics of Futiania mangrovii gen. nov., sp. nov., a Rare and Metabolically-versatile member in the Class Alphaproteobacteria.</title>
        <authorList>
            <person name="Liu L."/>
            <person name="Huang W.-C."/>
            <person name="Pan J."/>
            <person name="Li J."/>
            <person name="Huang Y."/>
            <person name="Du H."/>
            <person name="Liu Y."/>
            <person name="Li M."/>
        </authorList>
    </citation>
    <scope>NUCLEOTIDE SEQUENCE</scope>
    <source>
        <strain evidence="9">FT118</strain>
    </source>
</reference>
<dbReference type="PANTHER" id="PTHR30176">
    <property type="entry name" value="FERREDOXIN-TYPE PROTEIN NAPH"/>
    <property type="match status" value="1"/>
</dbReference>
<evidence type="ECO:0000313" key="9">
    <source>
        <dbReference type="EMBL" id="MCP1335377.1"/>
    </source>
</evidence>
<keyword evidence="1" id="KW-0813">Transport</keyword>
<dbReference type="NCBIfam" id="TIGR02745">
    <property type="entry name" value="ccoG_rdxA_fixG"/>
    <property type="match status" value="1"/>
</dbReference>
<dbReference type="Gene3D" id="2.60.40.10">
    <property type="entry name" value="Immunoglobulins"/>
    <property type="match status" value="1"/>
</dbReference>
<keyword evidence="10" id="KW-1185">Reference proteome</keyword>
<evidence type="ECO:0000256" key="2">
    <source>
        <dbReference type="ARBA" id="ARBA00022485"/>
    </source>
</evidence>